<dbReference type="Proteomes" id="UP000828390">
    <property type="component" value="Unassembled WGS sequence"/>
</dbReference>
<reference evidence="1" key="2">
    <citation type="submission" date="2020-11" db="EMBL/GenBank/DDBJ databases">
        <authorList>
            <person name="McCartney M.A."/>
            <person name="Auch B."/>
            <person name="Kono T."/>
            <person name="Mallez S."/>
            <person name="Becker A."/>
            <person name="Gohl D.M."/>
            <person name="Silverstein K.A.T."/>
            <person name="Koren S."/>
            <person name="Bechman K.B."/>
            <person name="Herman A."/>
            <person name="Abrahante J.E."/>
            <person name="Garbe J."/>
        </authorList>
    </citation>
    <scope>NUCLEOTIDE SEQUENCE</scope>
    <source>
        <strain evidence="1">Duluth1</strain>
        <tissue evidence="1">Whole animal</tissue>
    </source>
</reference>
<sequence>MSRSSWQFAEGRTSLQLETKFRSYYCGRICAAFSSHSSAAATGRWAHLSPTTDGYLAAADPAKTEDGPARAANVIDPRQQQQQQQQLKQIKTPLALPAQKTVITQQLVTSNLPQLKGPATFNRPVSLTPEGYNRLKQQQQQLVQQKLPIQQASQSSTKFVQIKPLGSNLTVPQGSQN</sequence>
<comment type="caution">
    <text evidence="1">The sequence shown here is derived from an EMBL/GenBank/DDBJ whole genome shotgun (WGS) entry which is preliminary data.</text>
</comment>
<protein>
    <submittedName>
        <fullName evidence="1">Uncharacterized protein</fullName>
    </submittedName>
</protein>
<reference evidence="1" key="1">
    <citation type="journal article" date="2019" name="bioRxiv">
        <title>The Genome of the Zebra Mussel, Dreissena polymorpha: A Resource for Invasive Species Research.</title>
        <authorList>
            <person name="McCartney M.A."/>
            <person name="Auch B."/>
            <person name="Kono T."/>
            <person name="Mallez S."/>
            <person name="Zhang Y."/>
            <person name="Obille A."/>
            <person name="Becker A."/>
            <person name="Abrahante J.E."/>
            <person name="Garbe J."/>
            <person name="Badalamenti J.P."/>
            <person name="Herman A."/>
            <person name="Mangelson H."/>
            <person name="Liachko I."/>
            <person name="Sullivan S."/>
            <person name="Sone E.D."/>
            <person name="Koren S."/>
            <person name="Silverstein K.A.T."/>
            <person name="Beckman K.B."/>
            <person name="Gohl D.M."/>
        </authorList>
    </citation>
    <scope>NUCLEOTIDE SEQUENCE</scope>
    <source>
        <strain evidence="1">Duluth1</strain>
        <tissue evidence="1">Whole animal</tissue>
    </source>
</reference>
<evidence type="ECO:0000313" key="1">
    <source>
        <dbReference type="EMBL" id="KAH3876875.1"/>
    </source>
</evidence>
<name>A0A9D4MGE2_DREPO</name>
<gene>
    <name evidence="1" type="ORF">DPMN_000726</name>
</gene>
<accession>A0A9D4MGE2</accession>
<keyword evidence="2" id="KW-1185">Reference proteome</keyword>
<dbReference type="EMBL" id="JAIWYP010000001">
    <property type="protein sequence ID" value="KAH3876875.1"/>
    <property type="molecule type" value="Genomic_DNA"/>
</dbReference>
<dbReference type="AlphaFoldDB" id="A0A9D4MGE2"/>
<proteinExistence type="predicted"/>
<organism evidence="1 2">
    <name type="scientific">Dreissena polymorpha</name>
    <name type="common">Zebra mussel</name>
    <name type="synonym">Mytilus polymorpha</name>
    <dbReference type="NCBI Taxonomy" id="45954"/>
    <lineage>
        <taxon>Eukaryota</taxon>
        <taxon>Metazoa</taxon>
        <taxon>Spiralia</taxon>
        <taxon>Lophotrochozoa</taxon>
        <taxon>Mollusca</taxon>
        <taxon>Bivalvia</taxon>
        <taxon>Autobranchia</taxon>
        <taxon>Heteroconchia</taxon>
        <taxon>Euheterodonta</taxon>
        <taxon>Imparidentia</taxon>
        <taxon>Neoheterodontei</taxon>
        <taxon>Myida</taxon>
        <taxon>Dreissenoidea</taxon>
        <taxon>Dreissenidae</taxon>
        <taxon>Dreissena</taxon>
    </lineage>
</organism>
<evidence type="ECO:0000313" key="2">
    <source>
        <dbReference type="Proteomes" id="UP000828390"/>
    </source>
</evidence>